<dbReference type="GO" id="GO:0046983">
    <property type="term" value="F:protein dimerization activity"/>
    <property type="evidence" value="ECO:0007669"/>
    <property type="project" value="InterPro"/>
</dbReference>
<feature type="domain" description="HAT C-terminal dimerisation" evidence="1">
    <location>
        <begin position="6"/>
        <end position="57"/>
    </location>
</feature>
<comment type="caution">
    <text evidence="2">The sequence shown here is derived from an EMBL/GenBank/DDBJ whole genome shotgun (WGS) entry which is preliminary data.</text>
</comment>
<proteinExistence type="predicted"/>
<gene>
    <name evidence="2" type="ORF">V565_184780</name>
</gene>
<sequence>MLEIKPRLARMALDYLTAPVTSVDVERAFSAGRLTINRLQRNMSPSTFEAKMAVGSWYGTPPLPDISEVASVIEAGM</sequence>
<dbReference type="EMBL" id="AZST01000979">
    <property type="protein sequence ID" value="KEP46714.1"/>
    <property type="molecule type" value="Genomic_DNA"/>
</dbReference>
<accession>A0A074RIW2</accession>
<dbReference type="SUPFAM" id="SSF53098">
    <property type="entry name" value="Ribonuclease H-like"/>
    <property type="match status" value="1"/>
</dbReference>
<protein>
    <submittedName>
        <fullName evidence="2">HAT family dimerization protein</fullName>
    </submittedName>
</protein>
<evidence type="ECO:0000313" key="3">
    <source>
        <dbReference type="Proteomes" id="UP000027456"/>
    </source>
</evidence>
<keyword evidence="3" id="KW-1185">Reference proteome</keyword>
<organism evidence="2 3">
    <name type="scientific">Rhizoctonia solani 123E</name>
    <dbReference type="NCBI Taxonomy" id="1423351"/>
    <lineage>
        <taxon>Eukaryota</taxon>
        <taxon>Fungi</taxon>
        <taxon>Dikarya</taxon>
        <taxon>Basidiomycota</taxon>
        <taxon>Agaricomycotina</taxon>
        <taxon>Agaricomycetes</taxon>
        <taxon>Cantharellales</taxon>
        <taxon>Ceratobasidiaceae</taxon>
        <taxon>Rhizoctonia</taxon>
    </lineage>
</organism>
<name>A0A074RIW2_9AGAM</name>
<dbReference type="InterPro" id="IPR012337">
    <property type="entry name" value="RNaseH-like_sf"/>
</dbReference>
<dbReference type="OrthoDB" id="3268424at2759"/>
<dbReference type="InterPro" id="IPR008906">
    <property type="entry name" value="HATC_C_dom"/>
</dbReference>
<evidence type="ECO:0000313" key="2">
    <source>
        <dbReference type="EMBL" id="KEP46714.1"/>
    </source>
</evidence>
<reference evidence="2 3" key="1">
    <citation type="submission" date="2013-12" db="EMBL/GenBank/DDBJ databases">
        <authorList>
            <person name="Cubeta M."/>
            <person name="Pakala S."/>
            <person name="Fedorova N."/>
            <person name="Thomas E."/>
            <person name="Dean R."/>
            <person name="Jabaji S."/>
            <person name="Neate S."/>
            <person name="Toda T."/>
            <person name="Tavantzis S."/>
            <person name="Vilgalys R."/>
            <person name="Bharathan N."/>
            <person name="Pakala S."/>
            <person name="Losada L.S."/>
            <person name="Zafar N."/>
            <person name="Nierman W."/>
        </authorList>
    </citation>
    <scope>NUCLEOTIDE SEQUENCE [LARGE SCALE GENOMIC DNA]</scope>
    <source>
        <strain evidence="2 3">123E</strain>
    </source>
</reference>
<evidence type="ECO:0000259" key="1">
    <source>
        <dbReference type="Pfam" id="PF05699"/>
    </source>
</evidence>
<dbReference type="AlphaFoldDB" id="A0A074RIW2"/>
<dbReference type="HOGENOM" id="CLU_009123_16_0_1"/>
<dbReference type="Proteomes" id="UP000027456">
    <property type="component" value="Unassembled WGS sequence"/>
</dbReference>
<dbReference type="Pfam" id="PF05699">
    <property type="entry name" value="Dimer_Tnp_hAT"/>
    <property type="match status" value="1"/>
</dbReference>